<evidence type="ECO:0000256" key="5">
    <source>
        <dbReference type="HAMAP-Rule" id="MF_00376"/>
    </source>
</evidence>
<dbReference type="PATRIC" id="fig|1218567.3.peg.377"/>
<evidence type="ECO:0000256" key="3">
    <source>
        <dbReference type="ARBA" id="ARBA00022840"/>
    </source>
</evidence>
<accession>M6CE67</accession>
<keyword evidence="5 7" id="KW-0808">Transferase</keyword>
<keyword evidence="2 5" id="KW-0547">Nucleotide-binding</keyword>
<evidence type="ECO:0000256" key="4">
    <source>
        <dbReference type="ARBA" id="ARBA00022993"/>
    </source>
</evidence>
<dbReference type="NCBIfam" id="TIGR00152">
    <property type="entry name" value="dephospho-CoA kinase"/>
    <property type="match status" value="1"/>
</dbReference>
<evidence type="ECO:0000256" key="1">
    <source>
        <dbReference type="ARBA" id="ARBA00009018"/>
    </source>
</evidence>
<evidence type="ECO:0000313" key="7">
    <source>
        <dbReference type="EMBL" id="EMJ84555.1"/>
    </source>
</evidence>
<name>M6CE67_LEPBO</name>
<feature type="binding site" evidence="5">
    <location>
        <begin position="54"/>
        <end position="59"/>
    </location>
    <ligand>
        <name>ATP</name>
        <dbReference type="ChEBI" id="CHEBI:30616"/>
    </ligand>
</feature>
<comment type="subcellular location">
    <subcellularLocation>
        <location evidence="5">Cytoplasm</location>
    </subcellularLocation>
</comment>
<sequence length="241" mass="26879">MEGFTTIQGDCVSLDAYEVSFLLVLLSRCFILQRMQSSDSGKEAFLVGITGMIGGGKSTVVKILEELGGFGISADRLAKRYTEIDSPILPELVGLLGKGILDSEGKPNRKKISDIVFNDAEKLAGLNRLIHPKVREDFQKILKTQARGKIVIWEVPLLFETDAYTLCNATVAVDSDPEESILRTISRDRLKKEDVLARISSQLPITEKLKRADYIIRNKGNLETLKEECKNLYSTLLEKML</sequence>
<dbReference type="Proteomes" id="UP000011873">
    <property type="component" value="Unassembled WGS sequence"/>
</dbReference>
<dbReference type="GO" id="GO:0015937">
    <property type="term" value="P:coenzyme A biosynthetic process"/>
    <property type="evidence" value="ECO:0007669"/>
    <property type="project" value="UniProtKB-UniRule"/>
</dbReference>
<dbReference type="SUPFAM" id="SSF52540">
    <property type="entry name" value="P-loop containing nucleoside triphosphate hydrolases"/>
    <property type="match status" value="1"/>
</dbReference>
<dbReference type="InterPro" id="IPR027417">
    <property type="entry name" value="P-loop_NTPase"/>
</dbReference>
<dbReference type="EMBL" id="ANMU01000016">
    <property type="protein sequence ID" value="EMJ84555.1"/>
    <property type="molecule type" value="Genomic_DNA"/>
</dbReference>
<dbReference type="AlphaFoldDB" id="M6CE67"/>
<evidence type="ECO:0000256" key="2">
    <source>
        <dbReference type="ARBA" id="ARBA00022741"/>
    </source>
</evidence>
<keyword evidence="4 5" id="KW-0173">Coenzyme A biosynthesis</keyword>
<dbReference type="Gene3D" id="3.40.50.300">
    <property type="entry name" value="P-loop containing nucleotide triphosphate hydrolases"/>
    <property type="match status" value="1"/>
</dbReference>
<protein>
    <recommendedName>
        <fullName evidence="5 6">Dephospho-CoA kinase</fullName>
        <ecNumber evidence="5 6">2.7.1.24</ecNumber>
    </recommendedName>
    <alternativeName>
        <fullName evidence="5">Dephosphocoenzyme A kinase</fullName>
    </alternativeName>
</protein>
<dbReference type="PROSITE" id="PS51219">
    <property type="entry name" value="DPCK"/>
    <property type="match status" value="1"/>
</dbReference>
<gene>
    <name evidence="5 7" type="primary">coaE</name>
    <name evidence="7" type="ORF">LEP1GSC016_4318</name>
</gene>
<dbReference type="GO" id="GO:0005737">
    <property type="term" value="C:cytoplasm"/>
    <property type="evidence" value="ECO:0007669"/>
    <property type="project" value="UniProtKB-SubCell"/>
</dbReference>
<comment type="pathway">
    <text evidence="5">Cofactor biosynthesis; coenzyme A biosynthesis; CoA from (R)-pantothenate: step 5/5.</text>
</comment>
<dbReference type="UniPathway" id="UPA00241">
    <property type="reaction ID" value="UER00356"/>
</dbReference>
<dbReference type="GO" id="GO:0004140">
    <property type="term" value="F:dephospho-CoA kinase activity"/>
    <property type="evidence" value="ECO:0007669"/>
    <property type="project" value="UniProtKB-UniRule"/>
</dbReference>
<keyword evidence="5 7" id="KW-0418">Kinase</keyword>
<dbReference type="PANTHER" id="PTHR10695">
    <property type="entry name" value="DEPHOSPHO-COA KINASE-RELATED"/>
    <property type="match status" value="1"/>
</dbReference>
<reference evidence="7 8" key="1">
    <citation type="submission" date="2013-01" db="EMBL/GenBank/DDBJ databases">
        <authorList>
            <person name="Harkins D.M."/>
            <person name="Durkin A.S."/>
            <person name="Brinkac L.M."/>
            <person name="Haft D.H."/>
            <person name="Selengut J.D."/>
            <person name="Sanka R."/>
            <person name="DePew J."/>
            <person name="Purushe J."/>
            <person name="Galloway R.L."/>
            <person name="Vinetz J.M."/>
            <person name="Sutton G.G."/>
            <person name="Nierman W.C."/>
            <person name="Fouts D.E."/>
        </authorList>
    </citation>
    <scope>NUCLEOTIDE SEQUENCE [LARGE SCALE GENOMIC DNA]</scope>
    <source>
        <strain evidence="7 8">Sponselee CDC</strain>
    </source>
</reference>
<comment type="catalytic activity">
    <reaction evidence="5">
        <text>3'-dephospho-CoA + ATP = ADP + CoA + H(+)</text>
        <dbReference type="Rhea" id="RHEA:18245"/>
        <dbReference type="ChEBI" id="CHEBI:15378"/>
        <dbReference type="ChEBI" id="CHEBI:30616"/>
        <dbReference type="ChEBI" id="CHEBI:57287"/>
        <dbReference type="ChEBI" id="CHEBI:57328"/>
        <dbReference type="ChEBI" id="CHEBI:456216"/>
        <dbReference type="EC" id="2.7.1.24"/>
    </reaction>
</comment>
<dbReference type="HAMAP" id="MF_00376">
    <property type="entry name" value="Dephospho_CoA_kinase"/>
    <property type="match status" value="1"/>
</dbReference>
<evidence type="ECO:0000256" key="6">
    <source>
        <dbReference type="NCBIfam" id="TIGR00152"/>
    </source>
</evidence>
<dbReference type="InterPro" id="IPR001977">
    <property type="entry name" value="Depp_CoAkinase"/>
</dbReference>
<dbReference type="EC" id="2.7.1.24" evidence="5 6"/>
<comment type="similarity">
    <text evidence="1 5">Belongs to the CoaE family.</text>
</comment>
<proteinExistence type="inferred from homology"/>
<dbReference type="PANTHER" id="PTHR10695:SF46">
    <property type="entry name" value="BIFUNCTIONAL COENZYME A SYNTHASE-RELATED"/>
    <property type="match status" value="1"/>
</dbReference>
<dbReference type="Pfam" id="PF01121">
    <property type="entry name" value="CoaE"/>
    <property type="match status" value="1"/>
</dbReference>
<dbReference type="GO" id="GO:0005524">
    <property type="term" value="F:ATP binding"/>
    <property type="evidence" value="ECO:0007669"/>
    <property type="project" value="UniProtKB-UniRule"/>
</dbReference>
<keyword evidence="5" id="KW-0963">Cytoplasm</keyword>
<organism evidence="7 8">
    <name type="scientific">Leptospira borgpetersenii serovar Hardjo-bovis str. Sponselee</name>
    <dbReference type="NCBI Taxonomy" id="1303729"/>
    <lineage>
        <taxon>Bacteria</taxon>
        <taxon>Pseudomonadati</taxon>
        <taxon>Spirochaetota</taxon>
        <taxon>Spirochaetia</taxon>
        <taxon>Leptospirales</taxon>
        <taxon>Leptospiraceae</taxon>
        <taxon>Leptospira</taxon>
    </lineage>
</organism>
<dbReference type="CDD" id="cd02022">
    <property type="entry name" value="DPCK"/>
    <property type="match status" value="1"/>
</dbReference>
<comment type="function">
    <text evidence="5">Catalyzes the phosphorylation of the 3'-hydroxyl group of dephosphocoenzyme A to form coenzyme A.</text>
</comment>
<keyword evidence="3 5" id="KW-0067">ATP-binding</keyword>
<evidence type="ECO:0000313" key="8">
    <source>
        <dbReference type="Proteomes" id="UP000011873"/>
    </source>
</evidence>
<comment type="caution">
    <text evidence="7">The sequence shown here is derived from an EMBL/GenBank/DDBJ whole genome shotgun (WGS) entry which is preliminary data.</text>
</comment>